<sequence>MMQLDDLLSRYFYDTDVSSVTPDTLATGIERCLVELGLEQDRGKRFALWALLHMFGSAPDLEVAFEDDDDRGAARNFMDLLAGSEGNAKG</sequence>
<accession>A0A0H4VF59</accession>
<evidence type="ECO:0000313" key="2">
    <source>
        <dbReference type="Proteomes" id="UP000059113"/>
    </source>
</evidence>
<organism evidence="1 2">
    <name type="scientific">Aurantiacibacter atlanticus</name>
    <dbReference type="NCBI Taxonomy" id="1648404"/>
    <lineage>
        <taxon>Bacteria</taxon>
        <taxon>Pseudomonadati</taxon>
        <taxon>Pseudomonadota</taxon>
        <taxon>Alphaproteobacteria</taxon>
        <taxon>Sphingomonadales</taxon>
        <taxon>Erythrobacteraceae</taxon>
        <taxon>Aurantiacibacter</taxon>
    </lineage>
</organism>
<dbReference type="KEGG" id="ery:CP97_00605"/>
<keyword evidence="2" id="KW-1185">Reference proteome</keyword>
<evidence type="ECO:0000313" key="1">
    <source>
        <dbReference type="EMBL" id="AKQ43015.2"/>
    </source>
</evidence>
<reference evidence="1 2" key="1">
    <citation type="journal article" date="2015" name="Int. J. Syst. Evol. Microbiol.">
        <title>Erythrobacter atlanticus sp. nov., a bacterium from ocean sediment able to degrade polycyclic aromatic hydrocarbons.</title>
        <authorList>
            <person name="Zhuang L."/>
            <person name="Liu Y."/>
            <person name="Wang L."/>
            <person name="Wang W."/>
            <person name="Shao Z."/>
        </authorList>
    </citation>
    <scope>NUCLEOTIDE SEQUENCE [LARGE SCALE GENOMIC DNA]</scope>
    <source>
        <strain evidence="2">s21-N3</strain>
    </source>
</reference>
<reference evidence="2" key="2">
    <citation type="submission" date="2015-04" db="EMBL/GenBank/DDBJ databases">
        <title>The complete genome sequence of Erythrobacter sp. s21-N3.</title>
        <authorList>
            <person name="Zhuang L."/>
            <person name="Liu Y."/>
            <person name="Shao Z."/>
        </authorList>
    </citation>
    <scope>NUCLEOTIDE SEQUENCE [LARGE SCALE GENOMIC DNA]</scope>
    <source>
        <strain evidence="2">s21-N3</strain>
    </source>
</reference>
<gene>
    <name evidence="1" type="ORF">CP97_00605</name>
</gene>
<protein>
    <submittedName>
        <fullName evidence="1">Uncharacterized protein</fullName>
    </submittedName>
</protein>
<dbReference type="Proteomes" id="UP000059113">
    <property type="component" value="Chromosome"/>
</dbReference>
<proteinExistence type="predicted"/>
<dbReference type="AlphaFoldDB" id="A0A0H4VF59"/>
<name>A0A0H4VF59_9SPHN</name>
<dbReference type="EMBL" id="CP011310">
    <property type="protein sequence ID" value="AKQ43015.2"/>
    <property type="molecule type" value="Genomic_DNA"/>
</dbReference>
<dbReference type="STRING" id="1648404.CP97_00605"/>